<comment type="caution">
    <text evidence="3">The sequence shown here is derived from an EMBL/GenBank/DDBJ whole genome shotgun (WGS) entry which is preliminary data.</text>
</comment>
<keyword evidence="4" id="KW-1185">Reference proteome</keyword>
<keyword evidence="2" id="KW-0812">Transmembrane</keyword>
<proteinExistence type="predicted"/>
<evidence type="ECO:0000313" key="4">
    <source>
        <dbReference type="Proteomes" id="UP000293823"/>
    </source>
</evidence>
<evidence type="ECO:0000313" key="3">
    <source>
        <dbReference type="EMBL" id="RYO63363.1"/>
    </source>
</evidence>
<accession>A0A4Q4S0Q8</accession>
<organism evidence="3 4">
    <name type="scientific">Alternaria arborescens</name>
    <dbReference type="NCBI Taxonomy" id="156630"/>
    <lineage>
        <taxon>Eukaryota</taxon>
        <taxon>Fungi</taxon>
        <taxon>Dikarya</taxon>
        <taxon>Ascomycota</taxon>
        <taxon>Pezizomycotina</taxon>
        <taxon>Dothideomycetes</taxon>
        <taxon>Pleosporomycetidae</taxon>
        <taxon>Pleosporales</taxon>
        <taxon>Pleosporineae</taxon>
        <taxon>Pleosporaceae</taxon>
        <taxon>Alternaria</taxon>
        <taxon>Alternaria sect. Alternaria</taxon>
    </lineage>
</organism>
<name>A0A4Q4S0Q8_9PLEO</name>
<evidence type="ECO:0000256" key="2">
    <source>
        <dbReference type="SAM" id="Phobius"/>
    </source>
</evidence>
<keyword evidence="2" id="KW-0472">Membrane</keyword>
<feature type="transmembrane region" description="Helical" evidence="2">
    <location>
        <begin position="127"/>
        <end position="148"/>
    </location>
</feature>
<dbReference type="EMBL" id="PEJP01000021">
    <property type="protein sequence ID" value="RYO63363.1"/>
    <property type="molecule type" value="Genomic_DNA"/>
</dbReference>
<dbReference type="AlphaFoldDB" id="A0A4Q4S0Q8"/>
<dbReference type="Proteomes" id="UP000293823">
    <property type="component" value="Unassembled WGS sequence"/>
</dbReference>
<keyword evidence="2" id="KW-1133">Transmembrane helix</keyword>
<protein>
    <submittedName>
        <fullName evidence="3">Uncharacterized protein</fullName>
    </submittedName>
</protein>
<gene>
    <name evidence="3" type="ORF">AA0113_g6025</name>
</gene>
<sequence>MKPVGRSAGLKSRTLQRIRRSGPPPINWQPTVNQSPPPPGSINQPPPEIGNQPPEQLSAQQEQYPLTQVPYRRPDQQQPVYPYFLGELQLHNTEQPHTLHIPKLPSALQGSDEHGYRLKRSTFTRTTLFVCGVVGVILLAASFSLWSASPQISVHSNMLDGAANSLTSAMFNTLPDHIRQLLIKAETDVSDAAHLTSQAAKGPLSSIAKFLNHDPGNMRCSTLPNWSATLKVASEAVGNVVQKVQSARAYCGDAVKAQQYISATINMDHDELVRNRKWAHFWRLPFSRSIDRTMVKGKYGDYQATMTSVSESQDHTVKAEKLLGLEENRWKAALNGLEELSAKVSKADIKASTSGECPDADSFAAFQSELSLSLHRLT</sequence>
<evidence type="ECO:0000256" key="1">
    <source>
        <dbReference type="SAM" id="MobiDB-lite"/>
    </source>
</evidence>
<feature type="region of interest" description="Disordered" evidence="1">
    <location>
        <begin position="1"/>
        <end position="61"/>
    </location>
</feature>
<reference evidence="4" key="1">
    <citation type="journal article" date="2019" name="bioRxiv">
        <title>Genomics, evolutionary history and diagnostics of the Alternaria alternata species group including apple and Asian pear pathotypes.</title>
        <authorList>
            <person name="Armitage A.D."/>
            <person name="Cockerton H.M."/>
            <person name="Sreenivasaprasad S."/>
            <person name="Woodhall J.W."/>
            <person name="Lane C.R."/>
            <person name="Harrison R.J."/>
            <person name="Clarkson J.P."/>
        </authorList>
    </citation>
    <scope>NUCLEOTIDE SEQUENCE [LARGE SCALE GENOMIC DNA]</scope>
    <source>
        <strain evidence="4">RGR 97.0016</strain>
    </source>
</reference>
<feature type="compositionally biased region" description="Pro residues" evidence="1">
    <location>
        <begin position="35"/>
        <end position="48"/>
    </location>
</feature>